<feature type="region of interest" description="Disordered" evidence="1">
    <location>
        <begin position="404"/>
        <end position="440"/>
    </location>
</feature>
<dbReference type="InterPro" id="IPR003615">
    <property type="entry name" value="HNH_nuc"/>
</dbReference>
<protein>
    <recommendedName>
        <fullName evidence="2">HNH nuclease domain-containing protein</fullName>
    </recommendedName>
</protein>
<dbReference type="AlphaFoldDB" id="A0A7W5TUT1"/>
<dbReference type="Gene3D" id="1.10.30.50">
    <property type="match status" value="1"/>
</dbReference>
<dbReference type="Pfam" id="PF02720">
    <property type="entry name" value="DUF222"/>
    <property type="match status" value="1"/>
</dbReference>
<dbReference type="SMART" id="SM00507">
    <property type="entry name" value="HNHc"/>
    <property type="match status" value="1"/>
</dbReference>
<sequence length="448" mass="49327">MDDQDMLTPRVPPKLRHLMDEPALAQAWELQVAARRAEAAKIGVLVDHVAACRAEHCDEYDFVQDAAERAAVHQAALLLGFSDQTTAITLNVGEYAREHLPWSWEAFCRGLIDMLRLRKISTAAQNLTDQNPADQNLAADHVQRLDPAAALEAIDRSLGDFQNWLSRFIAQLDYDAYTETCAQGRAERYVQFSHGTDGMSFIDARIPTVEAAAIQKRLALTARRHHSTAAEPTNSGEDDQSADGRTLAQREADLFSAWLRTGDTPEEGARPVEAKIMIMVPEPTLTGASNQPGMAADRSWMLAADQARALAGDPDAGHHWYQGRTRPNRADADVDLLSVTYAGRYPPAHLRDALIFRDGHCQIQGCTIAAERSDIDHQIPFDAGGPTNAANLSSLCRRHHRLKSHGFLHPPAPPEATGRDSPRDNPRRRSQGPPADLIHATHPITYAV</sequence>
<feature type="domain" description="HNH nuclease" evidence="2">
    <location>
        <begin position="349"/>
        <end position="401"/>
    </location>
</feature>
<keyword evidence="4" id="KW-1185">Reference proteome</keyword>
<reference evidence="3 4" key="1">
    <citation type="submission" date="2020-08" db="EMBL/GenBank/DDBJ databases">
        <title>Sequencing the genomes of 1000 actinobacteria strains.</title>
        <authorList>
            <person name="Klenk H.-P."/>
        </authorList>
    </citation>
    <scope>NUCLEOTIDE SEQUENCE [LARGE SCALE GENOMIC DNA]</scope>
    <source>
        <strain evidence="3 4">DSM 28238</strain>
    </source>
</reference>
<evidence type="ECO:0000256" key="1">
    <source>
        <dbReference type="SAM" id="MobiDB-lite"/>
    </source>
</evidence>
<evidence type="ECO:0000313" key="3">
    <source>
        <dbReference type="EMBL" id="MBB3667978.1"/>
    </source>
</evidence>
<dbReference type="CDD" id="cd00085">
    <property type="entry name" value="HNHc"/>
    <property type="match status" value="1"/>
</dbReference>
<feature type="compositionally biased region" description="Basic and acidic residues" evidence="1">
    <location>
        <begin position="417"/>
        <end position="427"/>
    </location>
</feature>
<name>A0A7W5TUT1_9MICC</name>
<accession>A0A7W5TUT1</accession>
<evidence type="ECO:0000259" key="2">
    <source>
        <dbReference type="SMART" id="SM00507"/>
    </source>
</evidence>
<proteinExistence type="predicted"/>
<dbReference type="Proteomes" id="UP000547528">
    <property type="component" value="Unassembled WGS sequence"/>
</dbReference>
<feature type="region of interest" description="Disordered" evidence="1">
    <location>
        <begin position="223"/>
        <end position="245"/>
    </location>
</feature>
<comment type="caution">
    <text evidence="3">The sequence shown here is derived from an EMBL/GenBank/DDBJ whole genome shotgun (WGS) entry which is preliminary data.</text>
</comment>
<gene>
    <name evidence="3" type="ORF">FHX47_001601</name>
</gene>
<dbReference type="RefSeq" id="WP_183358389.1">
    <property type="nucleotide sequence ID" value="NZ_BAABKR010000011.1"/>
</dbReference>
<evidence type="ECO:0000313" key="4">
    <source>
        <dbReference type="Proteomes" id="UP000547528"/>
    </source>
</evidence>
<dbReference type="InterPro" id="IPR003870">
    <property type="entry name" value="DUF222"/>
</dbReference>
<organism evidence="3 4">
    <name type="scientific">Garicola koreensis</name>
    <dbReference type="NCBI Taxonomy" id="1262554"/>
    <lineage>
        <taxon>Bacteria</taxon>
        <taxon>Bacillati</taxon>
        <taxon>Actinomycetota</taxon>
        <taxon>Actinomycetes</taxon>
        <taxon>Micrococcales</taxon>
        <taxon>Micrococcaceae</taxon>
        <taxon>Garicola</taxon>
    </lineage>
</organism>
<dbReference type="EMBL" id="JACIBT010000005">
    <property type="protein sequence ID" value="MBB3667978.1"/>
    <property type="molecule type" value="Genomic_DNA"/>
</dbReference>